<dbReference type="PANTHER" id="PTHR35011:SF2">
    <property type="entry name" value="2,3-DIKETO-L-GULONATE TRAP TRANSPORTER SMALL PERMEASE PROTEIN YIAM"/>
    <property type="match status" value="1"/>
</dbReference>
<protein>
    <recommendedName>
        <fullName evidence="9">TRAP transporter small permease protein</fullName>
    </recommendedName>
</protein>
<name>A0ABS9SCF3_9GAMM</name>
<evidence type="ECO:0000256" key="4">
    <source>
        <dbReference type="ARBA" id="ARBA00022519"/>
    </source>
</evidence>
<dbReference type="Pfam" id="PF04290">
    <property type="entry name" value="DctQ"/>
    <property type="match status" value="1"/>
</dbReference>
<comment type="caution">
    <text evidence="11">The sequence shown here is derived from an EMBL/GenBank/DDBJ whole genome shotgun (WGS) entry which is preliminary data.</text>
</comment>
<dbReference type="EMBL" id="JAKVTW010000024">
    <property type="protein sequence ID" value="MCH4813770.1"/>
    <property type="molecule type" value="Genomic_DNA"/>
</dbReference>
<evidence type="ECO:0000256" key="6">
    <source>
        <dbReference type="ARBA" id="ARBA00022989"/>
    </source>
</evidence>
<dbReference type="InterPro" id="IPR007387">
    <property type="entry name" value="TRAP_DctQ"/>
</dbReference>
<dbReference type="Proteomes" id="UP001320609">
    <property type="component" value="Unassembled WGS sequence"/>
</dbReference>
<evidence type="ECO:0000256" key="9">
    <source>
        <dbReference type="RuleBase" id="RU369079"/>
    </source>
</evidence>
<reference evidence="11 12" key="1">
    <citation type="submission" date="2022-03" db="EMBL/GenBank/DDBJ databases">
        <title>Genomic signatures underlying metal tolerance in selected Arctic bacterial isolates.</title>
        <authorList>
            <person name="Thomas F.A."/>
            <person name="Venkatachalam S."/>
            <person name="Krishnan K.P."/>
        </authorList>
    </citation>
    <scope>NUCLEOTIDE SEQUENCE [LARGE SCALE GENOMIC DNA]</scope>
    <source>
        <strain evidence="11 12">HM116</strain>
    </source>
</reference>
<keyword evidence="7 9" id="KW-0472">Membrane</keyword>
<keyword evidence="5 9" id="KW-0812">Transmembrane</keyword>
<gene>
    <name evidence="11" type="ORF">MLE19_20800</name>
</gene>
<comment type="function">
    <text evidence="9">Part of the tripartite ATP-independent periplasmic (TRAP) transport system.</text>
</comment>
<proteinExistence type="inferred from homology"/>
<sequence length="187" mass="20138">MSSSTQDKSKAGFPALRLANAVGWTLDTIAVVIALSSLVFMFLALMADVIVRYMTTRGLGWPTEVPNLLFPWLIMGGIVIGAHRGAHIAATALIDYLSVANARILGMALQVMVCGVFIALAWISLKVIAVTGHQVFPLTGIPQFWAYAAVTFGCFGIALSALVNLVRVFYADDPRFPLSKTSVEHQL</sequence>
<dbReference type="InterPro" id="IPR055348">
    <property type="entry name" value="DctQ"/>
</dbReference>
<evidence type="ECO:0000256" key="1">
    <source>
        <dbReference type="ARBA" id="ARBA00004429"/>
    </source>
</evidence>
<evidence type="ECO:0000313" key="11">
    <source>
        <dbReference type="EMBL" id="MCH4813770.1"/>
    </source>
</evidence>
<keyword evidence="2 9" id="KW-0813">Transport</keyword>
<feature type="transmembrane region" description="Helical" evidence="9">
    <location>
        <begin position="145"/>
        <end position="170"/>
    </location>
</feature>
<feature type="transmembrane region" description="Helical" evidence="9">
    <location>
        <begin position="21"/>
        <end position="45"/>
    </location>
</feature>
<keyword evidence="3" id="KW-1003">Cell membrane</keyword>
<accession>A0ABS9SCF3</accession>
<comment type="similarity">
    <text evidence="8 9">Belongs to the TRAP transporter small permease family.</text>
</comment>
<comment type="subunit">
    <text evidence="9">The complex comprises the extracytoplasmic solute receptor protein and the two transmembrane proteins.</text>
</comment>
<dbReference type="PANTHER" id="PTHR35011">
    <property type="entry name" value="2,3-DIKETO-L-GULONATE TRAP TRANSPORTER SMALL PERMEASE PROTEIN YIAM"/>
    <property type="match status" value="1"/>
</dbReference>
<feature type="domain" description="Tripartite ATP-independent periplasmic transporters DctQ component" evidence="10">
    <location>
        <begin position="41"/>
        <end position="169"/>
    </location>
</feature>
<keyword evidence="4 9" id="KW-0997">Cell inner membrane</keyword>
<evidence type="ECO:0000256" key="8">
    <source>
        <dbReference type="ARBA" id="ARBA00038436"/>
    </source>
</evidence>
<feature type="transmembrane region" description="Helical" evidence="9">
    <location>
        <begin position="65"/>
        <end position="83"/>
    </location>
</feature>
<evidence type="ECO:0000256" key="3">
    <source>
        <dbReference type="ARBA" id="ARBA00022475"/>
    </source>
</evidence>
<evidence type="ECO:0000259" key="10">
    <source>
        <dbReference type="Pfam" id="PF04290"/>
    </source>
</evidence>
<comment type="subcellular location">
    <subcellularLocation>
        <location evidence="1 9">Cell inner membrane</location>
        <topology evidence="1 9">Multi-pass membrane protein</topology>
    </subcellularLocation>
</comment>
<keyword evidence="12" id="KW-1185">Reference proteome</keyword>
<feature type="transmembrane region" description="Helical" evidence="9">
    <location>
        <begin position="104"/>
        <end position="125"/>
    </location>
</feature>
<keyword evidence="6 9" id="KW-1133">Transmembrane helix</keyword>
<evidence type="ECO:0000313" key="12">
    <source>
        <dbReference type="Proteomes" id="UP001320609"/>
    </source>
</evidence>
<evidence type="ECO:0000256" key="5">
    <source>
        <dbReference type="ARBA" id="ARBA00022692"/>
    </source>
</evidence>
<organism evidence="11 12">
    <name type="scientific">Vreelandella neptunia</name>
    <dbReference type="NCBI Taxonomy" id="115551"/>
    <lineage>
        <taxon>Bacteria</taxon>
        <taxon>Pseudomonadati</taxon>
        <taxon>Pseudomonadota</taxon>
        <taxon>Gammaproteobacteria</taxon>
        <taxon>Oceanospirillales</taxon>
        <taxon>Halomonadaceae</taxon>
        <taxon>Vreelandella</taxon>
    </lineage>
</organism>
<evidence type="ECO:0000256" key="7">
    <source>
        <dbReference type="ARBA" id="ARBA00023136"/>
    </source>
</evidence>
<evidence type="ECO:0000256" key="2">
    <source>
        <dbReference type="ARBA" id="ARBA00022448"/>
    </source>
</evidence>